<evidence type="ECO:0000313" key="2">
    <source>
        <dbReference type="Proteomes" id="UP000244855"/>
    </source>
</evidence>
<name>A0A2V1DQY1_9PLEO</name>
<sequence length="85" mass="9686">MHKLEARTPVSLSHFPIDSRSPMQSPIIVVVIPWITYPQPLQTKTTIHHTIRETRTTPACKDLSDLHASRITLIESEIDMGVMNR</sequence>
<evidence type="ECO:0000313" key="1">
    <source>
        <dbReference type="EMBL" id="PVH99594.1"/>
    </source>
</evidence>
<dbReference type="EMBL" id="KZ805389">
    <property type="protein sequence ID" value="PVH99594.1"/>
    <property type="molecule type" value="Genomic_DNA"/>
</dbReference>
<reference evidence="1 2" key="1">
    <citation type="journal article" date="2018" name="Sci. Rep.">
        <title>Comparative genomics provides insights into the lifestyle and reveals functional heterogeneity of dark septate endophytic fungi.</title>
        <authorList>
            <person name="Knapp D.G."/>
            <person name="Nemeth J.B."/>
            <person name="Barry K."/>
            <person name="Hainaut M."/>
            <person name="Henrissat B."/>
            <person name="Johnson J."/>
            <person name="Kuo A."/>
            <person name="Lim J.H.P."/>
            <person name="Lipzen A."/>
            <person name="Nolan M."/>
            <person name="Ohm R.A."/>
            <person name="Tamas L."/>
            <person name="Grigoriev I.V."/>
            <person name="Spatafora J.W."/>
            <person name="Nagy L.G."/>
            <person name="Kovacs G.M."/>
        </authorList>
    </citation>
    <scope>NUCLEOTIDE SEQUENCE [LARGE SCALE GENOMIC DNA]</scope>
    <source>
        <strain evidence="1 2">DSE2036</strain>
    </source>
</reference>
<gene>
    <name evidence="1" type="ORF">DM02DRAFT_428789</name>
</gene>
<organism evidence="1 2">
    <name type="scientific">Periconia macrospinosa</name>
    <dbReference type="NCBI Taxonomy" id="97972"/>
    <lineage>
        <taxon>Eukaryota</taxon>
        <taxon>Fungi</taxon>
        <taxon>Dikarya</taxon>
        <taxon>Ascomycota</taxon>
        <taxon>Pezizomycotina</taxon>
        <taxon>Dothideomycetes</taxon>
        <taxon>Pleosporomycetidae</taxon>
        <taxon>Pleosporales</taxon>
        <taxon>Massarineae</taxon>
        <taxon>Periconiaceae</taxon>
        <taxon>Periconia</taxon>
    </lineage>
</organism>
<keyword evidence="2" id="KW-1185">Reference proteome</keyword>
<dbReference type="AlphaFoldDB" id="A0A2V1DQY1"/>
<dbReference type="Proteomes" id="UP000244855">
    <property type="component" value="Unassembled WGS sequence"/>
</dbReference>
<protein>
    <submittedName>
        <fullName evidence="1">Uncharacterized protein</fullName>
    </submittedName>
</protein>
<accession>A0A2V1DQY1</accession>
<proteinExistence type="predicted"/>